<sequence>MAILVGDPYKTENENPCQKKSDNITQNIATNRPFTVGTGLVAKTTVHSGLCRLILGFSEPLPPILRRVRMACPTPIHCGSGLAREDGCTSDILVD</sequence>
<evidence type="ECO:0000313" key="2">
    <source>
        <dbReference type="EMBL" id="AKK00728.1"/>
    </source>
</evidence>
<dbReference type="AlphaFoldDB" id="A0A0G3GMH9"/>
<feature type="region of interest" description="Disordered" evidence="1">
    <location>
        <begin position="1"/>
        <end position="20"/>
    </location>
</feature>
<name>A0A0G3GMH9_9PSED</name>
<organism evidence="2 3">
    <name type="scientific">Pseudomonas chlororaphis</name>
    <dbReference type="NCBI Taxonomy" id="587753"/>
    <lineage>
        <taxon>Bacteria</taxon>
        <taxon>Pseudomonadati</taxon>
        <taxon>Pseudomonadota</taxon>
        <taxon>Gammaproteobacteria</taxon>
        <taxon>Pseudomonadales</taxon>
        <taxon>Pseudomonadaceae</taxon>
        <taxon>Pseudomonas</taxon>
    </lineage>
</organism>
<feature type="compositionally biased region" description="Basic and acidic residues" evidence="1">
    <location>
        <begin position="9"/>
        <end position="20"/>
    </location>
</feature>
<proteinExistence type="predicted"/>
<evidence type="ECO:0000256" key="1">
    <source>
        <dbReference type="SAM" id="MobiDB-lite"/>
    </source>
</evidence>
<protein>
    <submittedName>
        <fullName evidence="2">Uncharacterized protein</fullName>
    </submittedName>
</protein>
<reference evidence="2 3" key="1">
    <citation type="journal article" date="2015" name="Stand. Genomic Sci.">
        <title>Complete genome of Pseudomonas chlororaphis strain UFB2, a soil bacterium with antibacterial activity against bacterial canker pathogen of tomato.</title>
        <authorList>
            <person name="Deng P."/>
            <person name="Wang X."/>
            <person name="Baird S.M."/>
            <person name="Lu S.E."/>
        </authorList>
    </citation>
    <scope>NUCLEOTIDE SEQUENCE [LARGE SCALE GENOMIC DNA]</scope>
    <source>
        <strain evidence="2 3">UFB2</strain>
    </source>
</reference>
<dbReference type="Proteomes" id="UP000035212">
    <property type="component" value="Chromosome"/>
</dbReference>
<evidence type="ECO:0000313" key="3">
    <source>
        <dbReference type="Proteomes" id="UP000035212"/>
    </source>
</evidence>
<accession>A0A0G3GMH9</accession>
<reference evidence="3" key="2">
    <citation type="submission" date="2015-03" db="EMBL/GenBank/DDBJ databases">
        <authorList>
            <person name="Deng P."/>
            <person name="Lu S."/>
        </authorList>
    </citation>
    <scope>NUCLEOTIDE SEQUENCE [LARGE SCALE GENOMIC DNA]</scope>
    <source>
        <strain evidence="3">UFB2</strain>
    </source>
</reference>
<gene>
    <name evidence="2" type="ORF">VM99_22635</name>
</gene>
<dbReference type="PATRIC" id="fig|587753.11.peg.4637"/>
<dbReference type="EMBL" id="CP011020">
    <property type="protein sequence ID" value="AKK00728.1"/>
    <property type="molecule type" value="Genomic_DNA"/>
</dbReference>